<evidence type="ECO:0008006" key="4">
    <source>
        <dbReference type="Google" id="ProtNLM"/>
    </source>
</evidence>
<feature type="compositionally biased region" description="Low complexity" evidence="1">
    <location>
        <begin position="310"/>
        <end position="321"/>
    </location>
</feature>
<evidence type="ECO:0000256" key="1">
    <source>
        <dbReference type="SAM" id="MobiDB-lite"/>
    </source>
</evidence>
<evidence type="ECO:0000313" key="3">
    <source>
        <dbReference type="Proteomes" id="UP000315540"/>
    </source>
</evidence>
<dbReference type="AlphaFoldDB" id="A0A504J3X3"/>
<reference evidence="2 3" key="1">
    <citation type="submission" date="2019-06" db="EMBL/GenBank/DDBJ databases">
        <authorList>
            <person name="Meng X."/>
        </authorList>
    </citation>
    <scope>NUCLEOTIDE SEQUENCE [LARGE SCALE GENOMIC DNA]</scope>
    <source>
        <strain evidence="2 3">M625</strain>
    </source>
</reference>
<evidence type="ECO:0000313" key="2">
    <source>
        <dbReference type="EMBL" id="TPN85144.1"/>
    </source>
</evidence>
<dbReference type="RefSeq" id="WP_140594102.1">
    <property type="nucleotide sequence ID" value="NZ_VFWZ01000004.1"/>
</dbReference>
<name>A0A504J3X3_9FLAO</name>
<accession>A0A504J3X3</accession>
<sequence>MDHLSTYDLLFTIQQRNLVYNYNFLYYSNKTGDSPLEFQHPDGWIYNDQGNDGEIGFDANMNACLIKKSKDDSLMTLSQMIHEFPRWKDLLINQQISASAIIQNHITPGFEVTFSISDGVSKSTKTIVFDSNETEEISIDIYISDEATKLEIAIESNTKDATIYIHKVFANIGKVALDTLPCMVEGFIGERKQYISTEIPPAEELSLCQESQELSTSYTRLSSFLNGRFGKGENDRSLLPDMRGYFSRVWDNGAKIDPDAANRSALGKSTIKGDHVGTVEEDEFKKHDHELSFDTNGTLAPGTSTPLPVISKTSISNTKTTGGLETRSKNITELYTIKWA</sequence>
<feature type="compositionally biased region" description="Polar residues" evidence="1">
    <location>
        <begin position="293"/>
        <end position="306"/>
    </location>
</feature>
<keyword evidence="3" id="KW-1185">Reference proteome</keyword>
<comment type="caution">
    <text evidence="2">The sequence shown here is derived from an EMBL/GenBank/DDBJ whole genome shotgun (WGS) entry which is preliminary data.</text>
</comment>
<protein>
    <recommendedName>
        <fullName evidence="4">Phage tail collar domain-containing protein</fullName>
    </recommendedName>
</protein>
<feature type="region of interest" description="Disordered" evidence="1">
    <location>
        <begin position="293"/>
        <end position="323"/>
    </location>
</feature>
<dbReference type="OrthoDB" id="634208at2"/>
<dbReference type="Proteomes" id="UP000315540">
    <property type="component" value="Unassembled WGS sequence"/>
</dbReference>
<organism evidence="2 3">
    <name type="scientific">Aquimarina algicola</name>
    <dbReference type="NCBI Taxonomy" id="2589995"/>
    <lineage>
        <taxon>Bacteria</taxon>
        <taxon>Pseudomonadati</taxon>
        <taxon>Bacteroidota</taxon>
        <taxon>Flavobacteriia</taxon>
        <taxon>Flavobacteriales</taxon>
        <taxon>Flavobacteriaceae</taxon>
        <taxon>Aquimarina</taxon>
    </lineage>
</organism>
<proteinExistence type="predicted"/>
<gene>
    <name evidence="2" type="ORF">FHK87_14020</name>
</gene>
<dbReference type="SUPFAM" id="SSF88874">
    <property type="entry name" value="Receptor-binding domain of short tail fibre protein gp12"/>
    <property type="match status" value="1"/>
</dbReference>
<dbReference type="EMBL" id="VFWZ01000004">
    <property type="protein sequence ID" value="TPN85144.1"/>
    <property type="molecule type" value="Genomic_DNA"/>
</dbReference>